<dbReference type="RefSeq" id="WP_049713082.1">
    <property type="nucleotide sequence ID" value="NZ_CP011507.1"/>
</dbReference>
<dbReference type="OrthoDB" id="7018884at2"/>
<proteinExistence type="predicted"/>
<dbReference type="EMBL" id="CP011507">
    <property type="protein sequence ID" value="AKS09801.1"/>
    <property type="molecule type" value="Genomic_DNA"/>
</dbReference>
<evidence type="ECO:0000313" key="1">
    <source>
        <dbReference type="EMBL" id="AKS09801.1"/>
    </source>
</evidence>
<evidence type="ECO:0000313" key="2">
    <source>
        <dbReference type="Proteomes" id="UP000036608"/>
    </source>
</evidence>
<dbReference type="KEGG" id="ptv:AA957_28025"/>
<dbReference type="AlphaFoldDB" id="A0A0H5AFC6"/>
<organism evidence="1 2">
    <name type="scientific">Pseudomonas trivialis</name>
    <dbReference type="NCBI Taxonomy" id="200450"/>
    <lineage>
        <taxon>Bacteria</taxon>
        <taxon>Pseudomonadati</taxon>
        <taxon>Pseudomonadota</taxon>
        <taxon>Gammaproteobacteria</taxon>
        <taxon>Pseudomonadales</taxon>
        <taxon>Pseudomonadaceae</taxon>
        <taxon>Pseudomonas</taxon>
    </lineage>
</organism>
<dbReference type="Proteomes" id="UP000036608">
    <property type="component" value="Chromosome"/>
</dbReference>
<gene>
    <name evidence="1" type="ORF">AA957_28025</name>
</gene>
<reference evidence="1 2" key="1">
    <citation type="journal article" date="2015" name="Genome Announc.">
        <title>Complete Genome Sequence of the Rhizobacterium Pseudomonas trivialis Strain IHBB745 with Multiple Plant Growth-Promoting Activities and Tolerance to Desiccation and Alkalinity.</title>
        <authorList>
            <person name="Gulati A."/>
            <person name="Swarnkar M.K."/>
            <person name="Vyas P."/>
            <person name="Rahi P."/>
            <person name="Thakur R."/>
            <person name="Thakur N."/>
            <person name="Singh A.K."/>
        </authorList>
    </citation>
    <scope>NUCLEOTIDE SEQUENCE [LARGE SCALE GENOMIC DNA]</scope>
    <source>
        <strain evidence="2">745</strain>
    </source>
</reference>
<reference evidence="2" key="2">
    <citation type="submission" date="2015-05" db="EMBL/GenBank/DDBJ databases">
        <authorList>
            <person name="Swarnkar M.K."/>
            <person name="Vyas P."/>
            <person name="Rahi P."/>
            <person name="Thakur R."/>
            <person name="Thakur N."/>
            <person name="Singh A.K."/>
            <person name="Gulati A."/>
        </authorList>
    </citation>
    <scope>NUCLEOTIDE SEQUENCE [LARGE SCALE GENOMIC DNA]</scope>
    <source>
        <strain evidence="2">745</strain>
    </source>
</reference>
<dbReference type="PATRIC" id="fig|200450.3.peg.5761"/>
<name>A0A0H5AFC6_9PSED</name>
<protein>
    <submittedName>
        <fullName evidence="1">Uncharacterized protein</fullName>
    </submittedName>
</protein>
<sequence length="337" mass="38335">MNPKWLVPIALTLGLGLLGLAGASKQVAQVQLWLDKRDGPETAKASALAPIIDCMNRVDRDWRLFYYGYTHQEWYRPSIFDEQTYESLVQMDRILKEFGDHDEALGRDLQNDICAQRITGKLERLEPSSPLINAAGRYVLALQAVTPLTNSFDFYQRLGMTRFQPPQGQVAQALAIKGDAYMAASTELRKRLEREDVRLRPGQLALLQARFGQDTHWHLLNYMIAARTALDELEQGVYLATLTPQTLAPLIDAVQQASAHGKAYVRLHPGTPRDEFANYLWYTITPSADAYLQALQTLQQHWQEHATPQQLSDDYALITHRYDVLLSFYNKPARSTF</sequence>
<accession>A0A0H5AFC6</accession>